<accession>A0A8F5BZT3</accession>
<dbReference type="AlphaFoldDB" id="A0A8F5BZT3"/>
<keyword evidence="2" id="KW-1185">Reference proteome</keyword>
<reference evidence="1 2" key="1">
    <citation type="journal article" date="2021" name="Environ. Microbiol.">
        <title>New insights into the diversity and evolution of the archaeal mobilome from three complete genomes of Saccharolobus shibatae.</title>
        <authorList>
            <person name="Medvedeva S."/>
            <person name="Brandt D."/>
            <person name="Cvirkaite-Krupovic V."/>
            <person name="Liu Y."/>
            <person name="Severinov K."/>
            <person name="Ishino S."/>
            <person name="Ishino Y."/>
            <person name="Prangishvili D."/>
            <person name="Kalinowski J."/>
            <person name="Krupovic M."/>
        </authorList>
    </citation>
    <scope>NUCLEOTIDE SEQUENCE [LARGE SCALE GENOMIC DNA]</scope>
    <source>
        <strain evidence="1 2">S38A</strain>
    </source>
</reference>
<gene>
    <name evidence="1" type="ORF">J5U22_00891</name>
</gene>
<organism evidence="1 2">
    <name type="scientific">Saccharolobus shibatae</name>
    <dbReference type="NCBI Taxonomy" id="2286"/>
    <lineage>
        <taxon>Archaea</taxon>
        <taxon>Thermoproteota</taxon>
        <taxon>Thermoprotei</taxon>
        <taxon>Sulfolobales</taxon>
        <taxon>Sulfolobaceae</taxon>
        <taxon>Saccharolobus</taxon>
    </lineage>
</organism>
<dbReference type="EMBL" id="CP077713">
    <property type="protein sequence ID" value="QXJ34345.1"/>
    <property type="molecule type" value="Genomic_DNA"/>
</dbReference>
<protein>
    <submittedName>
        <fullName evidence="1">Uncharacterized protein</fullName>
    </submittedName>
</protein>
<evidence type="ECO:0000313" key="1">
    <source>
        <dbReference type="EMBL" id="QXJ34345.1"/>
    </source>
</evidence>
<proteinExistence type="predicted"/>
<sequence length="59" mass="6906">MSDVYAEVCKKNSDGIIMPVKIINKKARPFRLGIYNPKKLLILCLKNLWKYASFICRLF</sequence>
<dbReference type="Proteomes" id="UP000694036">
    <property type="component" value="Chromosome"/>
</dbReference>
<evidence type="ECO:0000313" key="2">
    <source>
        <dbReference type="Proteomes" id="UP000694036"/>
    </source>
</evidence>
<name>A0A8F5BZT3_9CREN</name>